<feature type="transmembrane region" description="Helical" evidence="1">
    <location>
        <begin position="75"/>
        <end position="91"/>
    </location>
</feature>
<evidence type="ECO:0000256" key="1">
    <source>
        <dbReference type="SAM" id="Phobius"/>
    </source>
</evidence>
<dbReference type="GO" id="GO:0016020">
    <property type="term" value="C:membrane"/>
    <property type="evidence" value="ECO:0007669"/>
    <property type="project" value="InterPro"/>
</dbReference>
<feature type="transmembrane region" description="Helical" evidence="1">
    <location>
        <begin position="240"/>
        <end position="259"/>
    </location>
</feature>
<dbReference type="Proteomes" id="UP000229498">
    <property type="component" value="Unassembled WGS sequence"/>
</dbReference>
<comment type="caution">
    <text evidence="3">The sequence shown here is derived from an EMBL/GenBank/DDBJ whole genome shotgun (WGS) entry which is preliminary data.</text>
</comment>
<feature type="domain" description="EamA" evidence="2">
    <location>
        <begin position="151"/>
        <end position="277"/>
    </location>
</feature>
<feature type="transmembrane region" description="Helical" evidence="1">
    <location>
        <begin position="125"/>
        <end position="142"/>
    </location>
</feature>
<keyword evidence="4" id="KW-1185">Reference proteome</keyword>
<dbReference type="SUPFAM" id="SSF103481">
    <property type="entry name" value="Multidrug resistance efflux transporter EmrE"/>
    <property type="match status" value="2"/>
</dbReference>
<feature type="transmembrane region" description="Helical" evidence="1">
    <location>
        <begin position="148"/>
        <end position="169"/>
    </location>
</feature>
<protein>
    <submittedName>
        <fullName evidence="3">EamA family transporter</fullName>
    </submittedName>
</protein>
<organism evidence="3 4">
    <name type="scientific">Minwuia thermotolerans</name>
    <dbReference type="NCBI Taxonomy" id="2056226"/>
    <lineage>
        <taxon>Bacteria</taxon>
        <taxon>Pseudomonadati</taxon>
        <taxon>Pseudomonadota</taxon>
        <taxon>Alphaproteobacteria</taxon>
        <taxon>Minwuiales</taxon>
        <taxon>Minwuiaceae</taxon>
        <taxon>Minwuia</taxon>
    </lineage>
</organism>
<gene>
    <name evidence="3" type="ORF">CVT23_14840</name>
</gene>
<feature type="domain" description="EamA" evidence="2">
    <location>
        <begin position="12"/>
        <end position="142"/>
    </location>
</feature>
<feature type="transmembrane region" description="Helical" evidence="1">
    <location>
        <begin position="43"/>
        <end position="63"/>
    </location>
</feature>
<sequence length="289" mass="31482">MPDQNPLIGIAFMLAAVTLMFPVMNTAVKYLTAEGYPFGQVVWARYAGHLVFMMIVFMPRRGLSLFRTARPGVQLMRSFLLFACTAMYFYALQFIDLTVAASISFTSPIVVTALSFAVLGERVGVRRLCAVIVGFAGAMIIIRPGGEAFHWAMLLVVANTFCYAFYQLLTRKMAFNDNPETTNTLTAVVGAVVSLAFLLDGVVLPDNLLHWGMFAGVGALGGFGHYMVARSFQFAEASVVSPFSYGQLIGATILGYLVFGTLPDIWTGVGALIVAGSGLYIAYRERRRV</sequence>
<feature type="transmembrane region" description="Helical" evidence="1">
    <location>
        <begin position="181"/>
        <end position="202"/>
    </location>
</feature>
<keyword evidence="1" id="KW-0472">Membrane</keyword>
<evidence type="ECO:0000313" key="4">
    <source>
        <dbReference type="Proteomes" id="UP000229498"/>
    </source>
</evidence>
<dbReference type="InterPro" id="IPR037185">
    <property type="entry name" value="EmrE-like"/>
</dbReference>
<feature type="transmembrane region" description="Helical" evidence="1">
    <location>
        <begin position="7"/>
        <end position="31"/>
    </location>
</feature>
<dbReference type="Pfam" id="PF00892">
    <property type="entry name" value="EamA"/>
    <property type="match status" value="2"/>
</dbReference>
<dbReference type="EMBL" id="PHIG01000038">
    <property type="protein sequence ID" value="PJK28903.1"/>
    <property type="molecule type" value="Genomic_DNA"/>
</dbReference>
<evidence type="ECO:0000259" key="2">
    <source>
        <dbReference type="Pfam" id="PF00892"/>
    </source>
</evidence>
<dbReference type="AlphaFoldDB" id="A0A2M9FZL7"/>
<dbReference type="OrthoDB" id="9807937at2"/>
<evidence type="ECO:0000313" key="3">
    <source>
        <dbReference type="EMBL" id="PJK28903.1"/>
    </source>
</evidence>
<feature type="transmembrane region" description="Helical" evidence="1">
    <location>
        <begin position="265"/>
        <end position="283"/>
    </location>
</feature>
<name>A0A2M9FZL7_9PROT</name>
<keyword evidence="1" id="KW-1133">Transmembrane helix</keyword>
<dbReference type="InterPro" id="IPR000620">
    <property type="entry name" value="EamA_dom"/>
</dbReference>
<feature type="transmembrane region" description="Helical" evidence="1">
    <location>
        <begin position="208"/>
        <end position="228"/>
    </location>
</feature>
<accession>A0A2M9FZL7</accession>
<proteinExistence type="predicted"/>
<keyword evidence="1" id="KW-0812">Transmembrane</keyword>
<feature type="transmembrane region" description="Helical" evidence="1">
    <location>
        <begin position="97"/>
        <end position="118"/>
    </location>
</feature>
<dbReference type="PANTHER" id="PTHR22911">
    <property type="entry name" value="ACYL-MALONYL CONDENSING ENZYME-RELATED"/>
    <property type="match status" value="1"/>
</dbReference>
<reference evidence="3 4" key="1">
    <citation type="submission" date="2017-11" db="EMBL/GenBank/DDBJ databases">
        <title>Draft genome sequence of Rhizobiales bacterium SY3-13.</title>
        <authorList>
            <person name="Sun C."/>
        </authorList>
    </citation>
    <scope>NUCLEOTIDE SEQUENCE [LARGE SCALE GENOMIC DNA]</scope>
    <source>
        <strain evidence="3 4">SY3-13</strain>
    </source>
</reference>
<dbReference type="PANTHER" id="PTHR22911:SF103">
    <property type="entry name" value="BLR2811 PROTEIN"/>
    <property type="match status" value="1"/>
</dbReference>